<sequence>MPPMFLQSLPATRRAQVFAFAVSLLIHALVLMIPRHDPSGTASPPRLEARLAKTAAPEAVSAPASSAKAAKTKPERARILTTNKPGKTTVAATPKWSAAEKADMNRFLDELDTQAKAAPKPTLAQRSLAMARDQAREQARQEAADGASLELRPNAAPPDPFSLEMYVDGLVKRLNRSAAFVKNDPRNKGIRAAAVEFKLNPDGTMKFFKVVNEGDQAEEIAFVKSVVERSIPFSPFPEDINKAARGLTMRICILPPRAGEGGFGFSRSGPGRGC</sequence>
<evidence type="ECO:0000256" key="1">
    <source>
        <dbReference type="SAM" id="MobiDB-lite"/>
    </source>
</evidence>
<feature type="region of interest" description="Disordered" evidence="1">
    <location>
        <begin position="129"/>
        <end position="155"/>
    </location>
</feature>
<dbReference type="STRING" id="159087.Daro_3166"/>
<evidence type="ECO:0008006" key="3">
    <source>
        <dbReference type="Google" id="ProtNLM"/>
    </source>
</evidence>
<dbReference type="EMBL" id="CP000089">
    <property type="protein sequence ID" value="AAZ47896.1"/>
    <property type="molecule type" value="Genomic_DNA"/>
</dbReference>
<dbReference type="AlphaFoldDB" id="Q47B85"/>
<dbReference type="OrthoDB" id="9180702at2"/>
<feature type="compositionally biased region" description="Basic and acidic residues" evidence="1">
    <location>
        <begin position="133"/>
        <end position="143"/>
    </location>
</feature>
<dbReference type="KEGG" id="dar:Daro_3166"/>
<reference evidence="2" key="1">
    <citation type="submission" date="2005-08" db="EMBL/GenBank/DDBJ databases">
        <title>Complete sequence of Dechloromonas aromatica RCB.</title>
        <authorList>
            <person name="Salinero K.K."/>
            <person name="Copeland A."/>
            <person name="Lucas S."/>
            <person name="Lapidus A."/>
            <person name="Barry K."/>
            <person name="Detter J.C."/>
            <person name="Glavina T."/>
            <person name="Hammon N."/>
            <person name="Israni S."/>
            <person name="Pitluck S."/>
            <person name="Di Bartolo G."/>
            <person name="Trong S."/>
            <person name="Schmutz J."/>
            <person name="Larimer F."/>
            <person name="Land M."/>
            <person name="Ivanova N."/>
            <person name="Richardson P."/>
        </authorList>
    </citation>
    <scope>NUCLEOTIDE SEQUENCE</scope>
    <source>
        <strain evidence="2">RCB</strain>
    </source>
</reference>
<organism evidence="2">
    <name type="scientific">Dechloromonas aromatica (strain RCB)</name>
    <dbReference type="NCBI Taxonomy" id="159087"/>
    <lineage>
        <taxon>Bacteria</taxon>
        <taxon>Pseudomonadati</taxon>
        <taxon>Pseudomonadota</taxon>
        <taxon>Betaproteobacteria</taxon>
        <taxon>Rhodocyclales</taxon>
        <taxon>Azonexaceae</taxon>
        <taxon>Dechloromonas</taxon>
    </lineage>
</organism>
<feature type="compositionally biased region" description="Low complexity" evidence="1">
    <location>
        <begin position="55"/>
        <end position="69"/>
    </location>
</feature>
<proteinExistence type="predicted"/>
<accession>Q47B85</accession>
<dbReference type="eggNOG" id="ENOG5032RD3">
    <property type="taxonomic scope" value="Bacteria"/>
</dbReference>
<evidence type="ECO:0000313" key="2">
    <source>
        <dbReference type="EMBL" id="AAZ47896.1"/>
    </source>
</evidence>
<dbReference type="HOGENOM" id="CLU_1014602_0_0_4"/>
<protein>
    <recommendedName>
        <fullName evidence="3">TonB, C-terminal</fullName>
    </recommendedName>
</protein>
<feature type="region of interest" description="Disordered" evidence="1">
    <location>
        <begin position="55"/>
        <end position="77"/>
    </location>
</feature>
<gene>
    <name evidence="2" type="ordered locus">Daro_3166</name>
</gene>
<name>Q47B85_DECAR</name>